<dbReference type="InterPro" id="IPR022398">
    <property type="entry name" value="Peptidase_S8_His-AS"/>
</dbReference>
<dbReference type="PROSITE" id="PS00138">
    <property type="entry name" value="SUBTILASE_SER"/>
    <property type="match status" value="1"/>
</dbReference>
<dbReference type="OrthoDB" id="9790784at2"/>
<dbReference type="PROSITE" id="PS00137">
    <property type="entry name" value="SUBTILASE_HIS"/>
    <property type="match status" value="1"/>
</dbReference>
<dbReference type="InterPro" id="IPR036852">
    <property type="entry name" value="Peptidase_S8/S53_dom_sf"/>
</dbReference>
<dbReference type="PROSITE" id="PS51892">
    <property type="entry name" value="SUBTILASE"/>
    <property type="match status" value="1"/>
</dbReference>
<dbReference type="SUPFAM" id="SSF52743">
    <property type="entry name" value="Subtilisin-like"/>
    <property type="match status" value="1"/>
</dbReference>
<feature type="active site" description="Charge relay system" evidence="5">
    <location>
        <position position="264"/>
    </location>
</feature>
<keyword evidence="4 5" id="KW-0720">Serine protease</keyword>
<dbReference type="RefSeq" id="WP_150563970.1">
    <property type="nucleotide sequence ID" value="NZ_CABPSL010000013.1"/>
</dbReference>
<dbReference type="Pfam" id="PF00082">
    <property type="entry name" value="Peptidase_S8"/>
    <property type="match status" value="1"/>
</dbReference>
<protein>
    <submittedName>
        <fullName evidence="8">Subtilisin BL</fullName>
        <ecNumber evidence="8">3.4.21.62</ecNumber>
    </submittedName>
</protein>
<feature type="active site" description="Charge relay system" evidence="5">
    <location>
        <position position="436"/>
    </location>
</feature>
<dbReference type="PANTHER" id="PTHR43806">
    <property type="entry name" value="PEPTIDASE S8"/>
    <property type="match status" value="1"/>
</dbReference>
<comment type="similarity">
    <text evidence="1 5 6">Belongs to the peptidase S8 family.</text>
</comment>
<evidence type="ECO:0000256" key="1">
    <source>
        <dbReference type="ARBA" id="ARBA00011073"/>
    </source>
</evidence>
<name>A0A5E4WIT0_9BURK</name>
<evidence type="ECO:0000313" key="8">
    <source>
        <dbReference type="EMBL" id="VVE22976.1"/>
    </source>
</evidence>
<dbReference type="InterPro" id="IPR023827">
    <property type="entry name" value="Peptidase_S8_Asp-AS"/>
</dbReference>
<gene>
    <name evidence="8" type="ORF">PCE31106_03229</name>
</gene>
<dbReference type="GO" id="GO:0006508">
    <property type="term" value="P:proteolysis"/>
    <property type="evidence" value="ECO:0007669"/>
    <property type="project" value="UniProtKB-KW"/>
</dbReference>
<dbReference type="Gene3D" id="3.40.50.200">
    <property type="entry name" value="Peptidase S8/S53 domain"/>
    <property type="match status" value="1"/>
</dbReference>
<dbReference type="PRINTS" id="PR00723">
    <property type="entry name" value="SUBTILISIN"/>
</dbReference>
<keyword evidence="3 5" id="KW-0378">Hydrolase</keyword>
<dbReference type="InterPro" id="IPR000209">
    <property type="entry name" value="Peptidase_S8/S53_dom"/>
</dbReference>
<sequence length="499" mass="51993">MSEQSKRYIVLAKADEETEFVGPFAQSGRKQGFLRSLLSKAFPQGAQVPVTTSSVDENVTVLELTDEQARAFETANAGVALHPVRTYSLAAVDVESVLSAQAPFDFSGFSWTAGGSFKIKVADTSGRPISKVPVTLKEVGVEDPHVALTNARGHATIDTKSGLAEFILVAPFSDYWTELRRGVTSSKVVEFALHGLSPASADCLKYHCSDALCPEACEPNASKIKVAVIDSGVDTHCDLTNVTDRTSFTQADEDDDLGDNGTGHGTHVAGIIGACGVAKGLAPNAELISIRVFERDSRTTDTTYVYDGIKASVDAGVDVINLSLGQGDEDAVLQAAIEDAEAAGILVVAASGNDGSSVPQYPAVYASVVSVAALGRHGTFPVTSAHTVHQSRSVGDDTADYVPDFSNWGKVDLAAPGVAVISTIGTSGYAAQDGTSMACPVVSGLAARLLESSPKLKGRSRSPERLADLKALLYDQCKSLGFKAPDVGKGLPHMGGGAS</sequence>
<dbReference type="EC" id="3.4.21.62" evidence="8"/>
<organism evidence="8 9">
    <name type="scientific">Pandoraea cepalis</name>
    <dbReference type="NCBI Taxonomy" id="2508294"/>
    <lineage>
        <taxon>Bacteria</taxon>
        <taxon>Pseudomonadati</taxon>
        <taxon>Pseudomonadota</taxon>
        <taxon>Betaproteobacteria</taxon>
        <taxon>Burkholderiales</taxon>
        <taxon>Burkholderiaceae</taxon>
        <taxon>Pandoraea</taxon>
    </lineage>
</organism>
<evidence type="ECO:0000256" key="4">
    <source>
        <dbReference type="ARBA" id="ARBA00022825"/>
    </source>
</evidence>
<evidence type="ECO:0000256" key="3">
    <source>
        <dbReference type="ARBA" id="ARBA00022801"/>
    </source>
</evidence>
<evidence type="ECO:0000256" key="2">
    <source>
        <dbReference type="ARBA" id="ARBA00022670"/>
    </source>
</evidence>
<dbReference type="EMBL" id="CABPSL010000013">
    <property type="protein sequence ID" value="VVE22976.1"/>
    <property type="molecule type" value="Genomic_DNA"/>
</dbReference>
<keyword evidence="2 5" id="KW-0645">Protease</keyword>
<dbReference type="PROSITE" id="PS00136">
    <property type="entry name" value="SUBTILASE_ASP"/>
    <property type="match status" value="1"/>
</dbReference>
<dbReference type="Proteomes" id="UP000384354">
    <property type="component" value="Unassembled WGS sequence"/>
</dbReference>
<accession>A0A5E4WIT0</accession>
<dbReference type="GO" id="GO:0004252">
    <property type="term" value="F:serine-type endopeptidase activity"/>
    <property type="evidence" value="ECO:0007669"/>
    <property type="project" value="UniProtKB-UniRule"/>
</dbReference>
<feature type="active site" description="Charge relay system" evidence="5">
    <location>
        <position position="230"/>
    </location>
</feature>
<evidence type="ECO:0000256" key="5">
    <source>
        <dbReference type="PROSITE-ProRule" id="PRU01240"/>
    </source>
</evidence>
<dbReference type="AlphaFoldDB" id="A0A5E4WIT0"/>
<feature type="domain" description="Peptidase S8/S53" evidence="7">
    <location>
        <begin position="222"/>
        <end position="477"/>
    </location>
</feature>
<dbReference type="InterPro" id="IPR050131">
    <property type="entry name" value="Peptidase_S8_subtilisin-like"/>
</dbReference>
<dbReference type="InterPro" id="IPR023828">
    <property type="entry name" value="Peptidase_S8_Ser-AS"/>
</dbReference>
<dbReference type="PANTHER" id="PTHR43806:SF11">
    <property type="entry name" value="CEREVISIN-RELATED"/>
    <property type="match status" value="1"/>
</dbReference>
<evidence type="ECO:0000313" key="9">
    <source>
        <dbReference type="Proteomes" id="UP000384354"/>
    </source>
</evidence>
<proteinExistence type="inferred from homology"/>
<reference evidence="8 9" key="1">
    <citation type="submission" date="2019-08" db="EMBL/GenBank/DDBJ databases">
        <authorList>
            <person name="Peeters C."/>
        </authorList>
    </citation>
    <scope>NUCLEOTIDE SEQUENCE [LARGE SCALE GENOMIC DNA]</scope>
    <source>
        <strain evidence="8 9">LMG 31106</strain>
    </source>
</reference>
<evidence type="ECO:0000259" key="7">
    <source>
        <dbReference type="Pfam" id="PF00082"/>
    </source>
</evidence>
<dbReference type="InterPro" id="IPR015500">
    <property type="entry name" value="Peptidase_S8_subtilisin-rel"/>
</dbReference>
<evidence type="ECO:0000256" key="6">
    <source>
        <dbReference type="RuleBase" id="RU003355"/>
    </source>
</evidence>